<feature type="transmembrane region" description="Helical" evidence="1">
    <location>
        <begin position="197"/>
        <end position="218"/>
    </location>
</feature>
<keyword evidence="5" id="KW-1185">Reference proteome</keyword>
<sequence length="259" mass="28769">MKNVYKIGLIGYVLVMIFSVITPVIFNNEQLQSFVIFPLILVLAYWTKMNGKELGLEFGSLRDYMWAILYPVSICAVIIVIALATGNISGIQYFDGTAGKIAYLFLYTLILAFATEEGFFRGWLFGILERGKINPKLILLLTALAFASWHLPLFFLDASFTLGMLPIYITGGIIGGLTFGLLRYISGSIIVSSFSHALWNTLVYILFGFGSTIGILGIKMTNIFSPESGLLGLAFGIVFLVILWFWASKKIGFNYPTEK</sequence>
<gene>
    <name evidence="4" type="ORF">O3H35_15210</name>
    <name evidence="3" type="ORF">O3H54_13285</name>
</gene>
<feature type="transmembrane region" description="Helical" evidence="1">
    <location>
        <begin position="7"/>
        <end position="25"/>
    </location>
</feature>
<evidence type="ECO:0000313" key="5">
    <source>
        <dbReference type="Proteomes" id="UP001068021"/>
    </source>
</evidence>
<dbReference type="GO" id="GO:0080120">
    <property type="term" value="P:CAAX-box protein maturation"/>
    <property type="evidence" value="ECO:0007669"/>
    <property type="project" value="UniProtKB-ARBA"/>
</dbReference>
<feature type="transmembrane region" description="Helical" evidence="1">
    <location>
        <begin position="31"/>
        <end position="47"/>
    </location>
</feature>
<keyword evidence="1" id="KW-0812">Transmembrane</keyword>
<evidence type="ECO:0000259" key="2">
    <source>
        <dbReference type="Pfam" id="PF02517"/>
    </source>
</evidence>
<dbReference type="InterPro" id="IPR003675">
    <property type="entry name" value="Rce1/LyrA-like_dom"/>
</dbReference>
<dbReference type="AlphaFoldDB" id="A0A9E5A2F3"/>
<keyword evidence="3" id="KW-0645">Protease</keyword>
<feature type="transmembrane region" description="Helical" evidence="1">
    <location>
        <begin position="137"/>
        <end position="155"/>
    </location>
</feature>
<dbReference type="Proteomes" id="UP001074446">
    <property type="component" value="Unassembled WGS sequence"/>
</dbReference>
<proteinExistence type="predicted"/>
<accession>A0A9E5A2F3</accession>
<feature type="transmembrane region" description="Helical" evidence="1">
    <location>
        <begin position="101"/>
        <end position="125"/>
    </location>
</feature>
<feature type="domain" description="CAAX prenyl protease 2/Lysostaphin resistance protein A-like" evidence="2">
    <location>
        <begin position="101"/>
        <end position="201"/>
    </location>
</feature>
<evidence type="ECO:0000313" key="3">
    <source>
        <dbReference type="EMBL" id="MCZ3366855.1"/>
    </source>
</evidence>
<dbReference type="PANTHER" id="PTHR39430:SF1">
    <property type="entry name" value="PROTEASE"/>
    <property type="match status" value="1"/>
</dbReference>
<dbReference type="Pfam" id="PF02517">
    <property type="entry name" value="Rce1-like"/>
    <property type="match status" value="1"/>
</dbReference>
<dbReference type="PANTHER" id="PTHR39430">
    <property type="entry name" value="MEMBRANE-ASSOCIATED PROTEASE-RELATED"/>
    <property type="match status" value="1"/>
</dbReference>
<protein>
    <submittedName>
        <fullName evidence="3">CPBP family intramembrane metalloprotease</fullName>
    </submittedName>
</protein>
<evidence type="ECO:0000313" key="4">
    <source>
        <dbReference type="EMBL" id="MCZ3373998.1"/>
    </source>
</evidence>
<keyword evidence="3" id="KW-0378">Hydrolase</keyword>
<dbReference type="EMBL" id="JAPVES010000030">
    <property type="protein sequence ID" value="MCZ3373998.1"/>
    <property type="molecule type" value="Genomic_DNA"/>
</dbReference>
<evidence type="ECO:0000256" key="1">
    <source>
        <dbReference type="SAM" id="Phobius"/>
    </source>
</evidence>
<keyword evidence="3" id="KW-0482">Metalloprotease</keyword>
<dbReference type="GO" id="GO:0008237">
    <property type="term" value="F:metallopeptidase activity"/>
    <property type="evidence" value="ECO:0007669"/>
    <property type="project" value="UniProtKB-KW"/>
</dbReference>
<reference evidence="3" key="1">
    <citation type="submission" date="2022-12" db="EMBL/GenBank/DDBJ databases">
        <title>Reclassification of two methanogenic archaea species isolated from the Kolyma lowland permafrost.</title>
        <authorList>
            <person name="Trubitsyn V.E."/>
            <person name="Rivkina E.M."/>
            <person name="Shcherbakova V.A."/>
        </authorList>
    </citation>
    <scope>NUCLEOTIDE SEQUENCE</scope>
    <source>
        <strain evidence="3">M2</strain>
        <strain evidence="4">MK4</strain>
    </source>
</reference>
<dbReference type="RefSeq" id="WP_048080768.1">
    <property type="nucleotide sequence ID" value="NZ_JAPVER010000020.1"/>
</dbReference>
<keyword evidence="1" id="KW-0472">Membrane</keyword>
<dbReference type="EMBL" id="JAPVER010000020">
    <property type="protein sequence ID" value="MCZ3366855.1"/>
    <property type="molecule type" value="Genomic_DNA"/>
</dbReference>
<feature type="transmembrane region" description="Helical" evidence="1">
    <location>
        <begin position="68"/>
        <end position="89"/>
    </location>
</feature>
<dbReference type="GO" id="GO:0004175">
    <property type="term" value="F:endopeptidase activity"/>
    <property type="evidence" value="ECO:0007669"/>
    <property type="project" value="UniProtKB-ARBA"/>
</dbReference>
<dbReference type="Proteomes" id="UP001068021">
    <property type="component" value="Unassembled WGS sequence"/>
</dbReference>
<name>A0A9E5A2F3_9EURY</name>
<keyword evidence="1" id="KW-1133">Transmembrane helix</keyword>
<comment type="caution">
    <text evidence="3">The sequence shown here is derived from an EMBL/GenBank/DDBJ whole genome shotgun (WGS) entry which is preliminary data.</text>
</comment>
<organism evidence="3 5">
    <name type="scientific">Methanobacterium veterum</name>
    <dbReference type="NCBI Taxonomy" id="408577"/>
    <lineage>
        <taxon>Archaea</taxon>
        <taxon>Methanobacteriati</taxon>
        <taxon>Methanobacteriota</taxon>
        <taxon>Methanomada group</taxon>
        <taxon>Methanobacteria</taxon>
        <taxon>Methanobacteriales</taxon>
        <taxon>Methanobacteriaceae</taxon>
        <taxon>Methanobacterium</taxon>
    </lineage>
</organism>
<feature type="transmembrane region" description="Helical" evidence="1">
    <location>
        <begin position="167"/>
        <end position="185"/>
    </location>
</feature>
<feature type="transmembrane region" description="Helical" evidence="1">
    <location>
        <begin position="230"/>
        <end position="247"/>
    </location>
</feature>